<dbReference type="AlphaFoldDB" id="A0A9P6GWH2"/>
<dbReference type="EMBL" id="SBJO01000378">
    <property type="protein sequence ID" value="KAF9761260.1"/>
    <property type="molecule type" value="Genomic_DNA"/>
</dbReference>
<protein>
    <submittedName>
        <fullName evidence="1">Uncharacterized protein</fullName>
    </submittedName>
</protein>
<name>A0A9P6GWH2_9MICR</name>
<proteinExistence type="predicted"/>
<dbReference type="Proteomes" id="UP000740883">
    <property type="component" value="Unassembled WGS sequence"/>
</dbReference>
<dbReference type="OrthoDB" id="424490at2759"/>
<accession>A0A9P6GWH2</accession>
<keyword evidence="2" id="KW-1185">Reference proteome</keyword>
<gene>
    <name evidence="1" type="ORF">NGRA_2766</name>
</gene>
<evidence type="ECO:0000313" key="1">
    <source>
        <dbReference type="EMBL" id="KAF9761260.1"/>
    </source>
</evidence>
<reference evidence="1 2" key="1">
    <citation type="journal article" date="2020" name="Genome Biol. Evol.">
        <title>Comparative genomics of strictly vertically transmitted, feminizing microsporidia endosymbionts of amphipod crustaceans.</title>
        <authorList>
            <person name="Cormier A."/>
            <person name="Chebbi M.A."/>
            <person name="Giraud I."/>
            <person name="Wattier R."/>
            <person name="Teixeira M."/>
            <person name="Gilbert C."/>
            <person name="Rigaud T."/>
            <person name="Cordaux R."/>
        </authorList>
    </citation>
    <scope>NUCLEOTIDE SEQUENCE [LARGE SCALE GENOMIC DNA]</scope>
    <source>
        <strain evidence="1 2">Ou3-Ou53</strain>
    </source>
</reference>
<evidence type="ECO:0000313" key="2">
    <source>
        <dbReference type="Proteomes" id="UP000740883"/>
    </source>
</evidence>
<comment type="caution">
    <text evidence="1">The sequence shown here is derived from an EMBL/GenBank/DDBJ whole genome shotgun (WGS) entry which is preliminary data.</text>
</comment>
<sequence>MIYFELKNSKALLTEGQNLKVEAYKTVLCRRDIIIDLTSSEDDIKDIIWILGIIDIANNNFYMTRIKDRTIHTISETFEGRIGVSSVLGSDIFPIYTAVARNFSLKHIWLIILKGLSLRTTHILTI</sequence>
<organism evidence="1 2">
    <name type="scientific">Nosema granulosis</name>
    <dbReference type="NCBI Taxonomy" id="83296"/>
    <lineage>
        <taxon>Eukaryota</taxon>
        <taxon>Fungi</taxon>
        <taxon>Fungi incertae sedis</taxon>
        <taxon>Microsporidia</taxon>
        <taxon>Nosematidae</taxon>
        <taxon>Nosema</taxon>
    </lineage>
</organism>